<dbReference type="Gene3D" id="1.10.510.10">
    <property type="entry name" value="Transferase(Phosphotransferase) domain 1"/>
    <property type="match status" value="1"/>
</dbReference>
<dbReference type="GO" id="GO:0004674">
    <property type="term" value="F:protein serine/threonine kinase activity"/>
    <property type="evidence" value="ECO:0007669"/>
    <property type="project" value="UniProtKB-KW"/>
</dbReference>
<dbReference type="PROSITE" id="PS50011">
    <property type="entry name" value="PROTEIN_KINASE_DOM"/>
    <property type="match status" value="1"/>
</dbReference>
<dbReference type="OrthoDB" id="308915at2"/>
<evidence type="ECO:0000256" key="5">
    <source>
        <dbReference type="ARBA" id="ARBA00022741"/>
    </source>
</evidence>
<feature type="region of interest" description="Disordered" evidence="10">
    <location>
        <begin position="332"/>
        <end position="372"/>
    </location>
</feature>
<organism evidence="13 14">
    <name type="scientific">Geodermatophilus normandii</name>
    <dbReference type="NCBI Taxonomy" id="1137989"/>
    <lineage>
        <taxon>Bacteria</taxon>
        <taxon>Bacillati</taxon>
        <taxon>Actinomycetota</taxon>
        <taxon>Actinomycetes</taxon>
        <taxon>Geodermatophilales</taxon>
        <taxon>Geodermatophilaceae</taxon>
        <taxon>Geodermatophilus</taxon>
    </lineage>
</organism>
<feature type="transmembrane region" description="Helical" evidence="11">
    <location>
        <begin position="377"/>
        <end position="398"/>
    </location>
</feature>
<feature type="domain" description="Protein kinase" evidence="12">
    <location>
        <begin position="13"/>
        <end position="276"/>
    </location>
</feature>
<evidence type="ECO:0000256" key="11">
    <source>
        <dbReference type="SAM" id="Phobius"/>
    </source>
</evidence>
<comment type="caution">
    <text evidence="13">The sequence shown here is derived from an EMBL/GenBank/DDBJ whole genome shotgun (WGS) entry which is preliminary data.</text>
</comment>
<keyword evidence="3" id="KW-0808">Transferase</keyword>
<comment type="catalytic activity">
    <reaction evidence="8">
        <text>L-threonyl-[protein] + ATP = O-phospho-L-threonyl-[protein] + ADP + H(+)</text>
        <dbReference type="Rhea" id="RHEA:46608"/>
        <dbReference type="Rhea" id="RHEA-COMP:11060"/>
        <dbReference type="Rhea" id="RHEA-COMP:11605"/>
        <dbReference type="ChEBI" id="CHEBI:15378"/>
        <dbReference type="ChEBI" id="CHEBI:30013"/>
        <dbReference type="ChEBI" id="CHEBI:30616"/>
        <dbReference type="ChEBI" id="CHEBI:61977"/>
        <dbReference type="ChEBI" id="CHEBI:456216"/>
        <dbReference type="EC" id="2.7.11.1"/>
    </reaction>
</comment>
<evidence type="ECO:0000256" key="7">
    <source>
        <dbReference type="ARBA" id="ARBA00022840"/>
    </source>
</evidence>
<dbReference type="InterPro" id="IPR005543">
    <property type="entry name" value="PASTA_dom"/>
</dbReference>
<proteinExistence type="predicted"/>
<dbReference type="Gene3D" id="3.30.10.20">
    <property type="match status" value="1"/>
</dbReference>
<evidence type="ECO:0000256" key="6">
    <source>
        <dbReference type="ARBA" id="ARBA00022777"/>
    </source>
</evidence>
<keyword evidence="4" id="KW-0677">Repeat</keyword>
<keyword evidence="7" id="KW-0067">ATP-binding</keyword>
<dbReference type="FunFam" id="3.30.200.20:FF:000035">
    <property type="entry name" value="Serine/threonine protein kinase Stk1"/>
    <property type="match status" value="1"/>
</dbReference>
<dbReference type="Pfam" id="PF00069">
    <property type="entry name" value="Pkinase"/>
    <property type="match status" value="1"/>
</dbReference>
<protein>
    <recommendedName>
        <fullName evidence="1">non-specific serine/threonine protein kinase</fullName>
        <ecNumber evidence="1">2.7.11.1</ecNumber>
    </recommendedName>
</protein>
<feature type="compositionally biased region" description="Gly residues" evidence="10">
    <location>
        <begin position="515"/>
        <end position="538"/>
    </location>
</feature>
<keyword evidence="14" id="KW-1185">Reference proteome</keyword>
<dbReference type="FunFam" id="1.10.510.10:FF:000021">
    <property type="entry name" value="Serine/threonine protein kinase"/>
    <property type="match status" value="1"/>
</dbReference>
<evidence type="ECO:0000256" key="8">
    <source>
        <dbReference type="ARBA" id="ARBA00047899"/>
    </source>
</evidence>
<keyword evidence="5" id="KW-0547">Nucleotide-binding</keyword>
<keyword evidence="6 13" id="KW-0418">Kinase</keyword>
<evidence type="ECO:0000256" key="10">
    <source>
        <dbReference type="SAM" id="MobiDB-lite"/>
    </source>
</evidence>
<evidence type="ECO:0000313" key="14">
    <source>
        <dbReference type="Proteomes" id="UP000246661"/>
    </source>
</evidence>
<evidence type="ECO:0000256" key="4">
    <source>
        <dbReference type="ARBA" id="ARBA00022737"/>
    </source>
</evidence>
<keyword evidence="11" id="KW-0472">Membrane</keyword>
<feature type="compositionally biased region" description="Low complexity" evidence="10">
    <location>
        <begin position="539"/>
        <end position="576"/>
    </location>
</feature>
<dbReference type="PANTHER" id="PTHR43289:SF6">
    <property type="entry name" value="SERINE_THREONINE-PROTEIN KINASE NEKL-3"/>
    <property type="match status" value="1"/>
</dbReference>
<evidence type="ECO:0000259" key="12">
    <source>
        <dbReference type="PROSITE" id="PS50011"/>
    </source>
</evidence>
<feature type="compositionally biased region" description="Low complexity" evidence="10">
    <location>
        <begin position="332"/>
        <end position="343"/>
    </location>
</feature>
<dbReference type="CDD" id="cd06577">
    <property type="entry name" value="PASTA_pknB"/>
    <property type="match status" value="1"/>
</dbReference>
<dbReference type="Proteomes" id="UP000246661">
    <property type="component" value="Unassembled WGS sequence"/>
</dbReference>
<dbReference type="Pfam" id="PF03793">
    <property type="entry name" value="PASTA"/>
    <property type="match status" value="1"/>
</dbReference>
<name>A0A317QKJ5_9ACTN</name>
<keyword evidence="11" id="KW-0812">Transmembrane</keyword>
<dbReference type="SUPFAM" id="SSF56112">
    <property type="entry name" value="Protein kinase-like (PK-like)"/>
    <property type="match status" value="1"/>
</dbReference>
<dbReference type="EMBL" id="QGTX01000001">
    <property type="protein sequence ID" value="PWW22160.1"/>
    <property type="molecule type" value="Genomic_DNA"/>
</dbReference>
<dbReference type="SMART" id="SM00220">
    <property type="entry name" value="S_TKc"/>
    <property type="match status" value="1"/>
</dbReference>
<dbReference type="CDD" id="cd14014">
    <property type="entry name" value="STKc_PknB_like"/>
    <property type="match status" value="1"/>
</dbReference>
<dbReference type="PROSITE" id="PS00108">
    <property type="entry name" value="PROTEIN_KINASE_ST"/>
    <property type="match status" value="1"/>
</dbReference>
<evidence type="ECO:0000256" key="1">
    <source>
        <dbReference type="ARBA" id="ARBA00012513"/>
    </source>
</evidence>
<dbReference type="InterPro" id="IPR008271">
    <property type="entry name" value="Ser/Thr_kinase_AS"/>
</dbReference>
<dbReference type="InterPro" id="IPR000719">
    <property type="entry name" value="Prot_kinase_dom"/>
</dbReference>
<evidence type="ECO:0000313" key="13">
    <source>
        <dbReference type="EMBL" id="PWW22160.1"/>
    </source>
</evidence>
<comment type="catalytic activity">
    <reaction evidence="9">
        <text>L-seryl-[protein] + ATP = O-phospho-L-seryl-[protein] + ADP + H(+)</text>
        <dbReference type="Rhea" id="RHEA:17989"/>
        <dbReference type="Rhea" id="RHEA-COMP:9863"/>
        <dbReference type="Rhea" id="RHEA-COMP:11604"/>
        <dbReference type="ChEBI" id="CHEBI:15378"/>
        <dbReference type="ChEBI" id="CHEBI:29999"/>
        <dbReference type="ChEBI" id="CHEBI:30616"/>
        <dbReference type="ChEBI" id="CHEBI:83421"/>
        <dbReference type="ChEBI" id="CHEBI:456216"/>
        <dbReference type="EC" id="2.7.11.1"/>
    </reaction>
</comment>
<keyword evidence="2" id="KW-0723">Serine/threonine-protein kinase</keyword>
<gene>
    <name evidence="13" type="ORF">JD79_01309</name>
</gene>
<evidence type="ECO:0000256" key="2">
    <source>
        <dbReference type="ARBA" id="ARBA00022527"/>
    </source>
</evidence>
<dbReference type="RefSeq" id="WP_110004842.1">
    <property type="nucleotide sequence ID" value="NZ_QGTX01000001.1"/>
</dbReference>
<evidence type="ECO:0000256" key="9">
    <source>
        <dbReference type="ARBA" id="ARBA00048679"/>
    </source>
</evidence>
<dbReference type="AlphaFoldDB" id="A0A317QKJ5"/>
<dbReference type="EC" id="2.7.11.1" evidence="1"/>
<dbReference type="PANTHER" id="PTHR43289">
    <property type="entry name" value="MITOGEN-ACTIVATED PROTEIN KINASE KINASE KINASE 20-RELATED"/>
    <property type="match status" value="1"/>
</dbReference>
<dbReference type="GO" id="GO:0045717">
    <property type="term" value="P:negative regulation of fatty acid biosynthetic process"/>
    <property type="evidence" value="ECO:0007669"/>
    <property type="project" value="UniProtKB-ARBA"/>
</dbReference>
<keyword evidence="11" id="KW-1133">Transmembrane helix</keyword>
<dbReference type="InterPro" id="IPR011009">
    <property type="entry name" value="Kinase-like_dom_sf"/>
</dbReference>
<reference evidence="14" key="1">
    <citation type="submission" date="2018-05" db="EMBL/GenBank/DDBJ databases">
        <authorList>
            <person name="Klenk H.-P."/>
            <person name="Huntemann M."/>
            <person name="Clum A."/>
            <person name="Pillay M."/>
            <person name="Palaniappan K."/>
            <person name="Varghese N."/>
            <person name="Mikhailova N."/>
            <person name="Stamatis D."/>
            <person name="Reddy T."/>
            <person name="Daum C."/>
            <person name="Shapiro N."/>
            <person name="Ivanova N."/>
            <person name="Kyrpides N."/>
            <person name="Woyke T."/>
        </authorList>
    </citation>
    <scope>NUCLEOTIDE SEQUENCE [LARGE SCALE GENOMIC DNA]</scope>
    <source>
        <strain evidence="14">DSM 45417</strain>
    </source>
</reference>
<evidence type="ECO:0000256" key="3">
    <source>
        <dbReference type="ARBA" id="ARBA00022679"/>
    </source>
</evidence>
<dbReference type="Gene3D" id="3.30.200.20">
    <property type="entry name" value="Phosphorylase Kinase, domain 1"/>
    <property type="match status" value="1"/>
</dbReference>
<feature type="region of interest" description="Disordered" evidence="10">
    <location>
        <begin position="506"/>
        <end position="636"/>
    </location>
</feature>
<dbReference type="GO" id="GO:0005524">
    <property type="term" value="F:ATP binding"/>
    <property type="evidence" value="ECO:0007669"/>
    <property type="project" value="UniProtKB-KW"/>
</dbReference>
<accession>A0A317QKJ5</accession>
<sequence>MALSTGTILAGRYEITEPIATGGMGEVWRARDRVLDRVVAAKVLRSEYTGDPSFVARFRNEARHTAALSHPNIASVYDYGETEAGGPGQTLAFLVMELVEGKPLVTILHEEGRLPVDWTLHVLEQAADGLSAAHAAGVVHRDIKPGNLIVRPDGVVKLTDFGIARTRDATPLTRTGMVVGTAQYLSPEQAQGMETTAASDVYSLGVVGYECLTGVRPFDGTSQVAIALAHINRPPPPLPGDIPPAVRLLVERALAKDPHDRFADGADFAAAIRSVAAGNGLASPATSGTGMMAAARTEVIPEVDGDGTRVLGGPVTGVAAGAAAAGAAAAAGPRTGGRHAAGARTMPPLQGPPVDGDDRTGWGGQPPARRRGPDRRLLWALLSLLLVAGVVAGAYFLLAGNDDDPGGTTAGTTSSSATASGSATATQQFVNIPAASQYVGEDAEDVRAELEEAGLEVTLADADAGQLAAAGVDLDAGEVAAVDPAGLPVPRGSGVTLYVAQEDYTVPETEEDPGNDGGGGQGDGDTGGGSGNGGGGGTTQTQTSTPPPTSTATESPEPTTVSPTTTSPSPTTQSGQPAPPPPTTASPPTVEEPPVDEGTEPEAGNGPHPAPGTRARRTGRRDTAPPRRPGTGSVSR</sequence>